<proteinExistence type="predicted"/>
<dbReference type="PANTHER" id="PTHR33418:SF1">
    <property type="entry name" value="HELICASE-ASSOCIATED DOMAIN-CONTAINING PROTEIN"/>
    <property type="match status" value="1"/>
</dbReference>
<dbReference type="OrthoDB" id="44219at2759"/>
<name>A0A9K3PC99_9STRA</name>
<feature type="domain" description="Helicase-associated" evidence="1">
    <location>
        <begin position="234"/>
        <end position="316"/>
    </location>
</feature>
<feature type="domain" description="Helicase-associated" evidence="1">
    <location>
        <begin position="89"/>
        <end position="145"/>
    </location>
</feature>
<organism evidence="2 3">
    <name type="scientific">Nitzschia inconspicua</name>
    <dbReference type="NCBI Taxonomy" id="303405"/>
    <lineage>
        <taxon>Eukaryota</taxon>
        <taxon>Sar</taxon>
        <taxon>Stramenopiles</taxon>
        <taxon>Ochrophyta</taxon>
        <taxon>Bacillariophyta</taxon>
        <taxon>Bacillariophyceae</taxon>
        <taxon>Bacillariophycidae</taxon>
        <taxon>Bacillariales</taxon>
        <taxon>Bacillariaceae</taxon>
        <taxon>Nitzschia</taxon>
    </lineage>
</organism>
<accession>A0A9K3PC99</accession>
<evidence type="ECO:0000313" key="2">
    <source>
        <dbReference type="EMBL" id="KAG7341471.1"/>
    </source>
</evidence>
<reference evidence="2" key="2">
    <citation type="submission" date="2021-04" db="EMBL/GenBank/DDBJ databases">
        <authorList>
            <person name="Podell S."/>
        </authorList>
    </citation>
    <scope>NUCLEOTIDE SEQUENCE</scope>
    <source>
        <strain evidence="2">Hildebrandi</strain>
    </source>
</reference>
<dbReference type="Proteomes" id="UP000693970">
    <property type="component" value="Unassembled WGS sequence"/>
</dbReference>
<dbReference type="AlphaFoldDB" id="A0A9K3PC99"/>
<dbReference type="InterPro" id="IPR005114">
    <property type="entry name" value="Helicase_assoc"/>
</dbReference>
<comment type="caution">
    <text evidence="2">The sequence shown here is derived from an EMBL/GenBank/DDBJ whole genome shotgun (WGS) entry which is preliminary data.</text>
</comment>
<gene>
    <name evidence="2" type="ORF">IV203_023423</name>
</gene>
<reference evidence="2" key="1">
    <citation type="journal article" date="2021" name="Sci. Rep.">
        <title>Diploid genomic architecture of Nitzschia inconspicua, an elite biomass production diatom.</title>
        <authorList>
            <person name="Oliver A."/>
            <person name="Podell S."/>
            <person name="Pinowska A."/>
            <person name="Traller J.C."/>
            <person name="Smith S.R."/>
            <person name="McClure R."/>
            <person name="Beliaev A."/>
            <person name="Bohutskyi P."/>
            <person name="Hill E.A."/>
            <person name="Rabines A."/>
            <person name="Zheng H."/>
            <person name="Allen L.Z."/>
            <person name="Kuo A."/>
            <person name="Grigoriev I.V."/>
            <person name="Allen A.E."/>
            <person name="Hazlebeck D."/>
            <person name="Allen E.E."/>
        </authorList>
    </citation>
    <scope>NUCLEOTIDE SEQUENCE</scope>
    <source>
        <strain evidence="2">Hildebrandi</strain>
    </source>
</reference>
<dbReference type="Pfam" id="PF03457">
    <property type="entry name" value="HA"/>
    <property type="match status" value="2"/>
</dbReference>
<dbReference type="EMBL" id="JAGRRH010000026">
    <property type="protein sequence ID" value="KAG7341471.1"/>
    <property type="molecule type" value="Genomic_DNA"/>
</dbReference>
<protein>
    <submittedName>
        <fullName evidence="2">Type III restriction enzyme</fullName>
    </submittedName>
</protein>
<evidence type="ECO:0000259" key="1">
    <source>
        <dbReference type="Pfam" id="PF03457"/>
    </source>
</evidence>
<evidence type="ECO:0000313" key="3">
    <source>
        <dbReference type="Proteomes" id="UP000693970"/>
    </source>
</evidence>
<keyword evidence="3" id="KW-1185">Reference proteome</keyword>
<dbReference type="PANTHER" id="PTHR33418">
    <property type="entry name" value="HELICASE-ASSOCIATED"/>
    <property type="match status" value="1"/>
</dbReference>
<sequence>MTTILFSFQSSRIVALPILPILLLVLAYMVCTGVNGFVQSRRWPSSVDDSLHQIPKKQKILYEKDVTHSNNDVQMDETASLPSRATNASSWDDYFLQLVEFQKVHGHVRVPKRHPSRLGEWVSRQRQRKSRLDSARIQLLDSIGFCWNAGDDKQHKEQDQWWQRFESVRYQVLQSPDMSLEECLNPSQLDWLRRQRNDYLDYYQWKYTPSCKLTSEQLDALNELDSSWWKTARERQWDVQFQALQEYCDKHGHCNVPSMYENRKLANWVQTTRKKYKKVKLREKEKHNMDNLAYSHSVSSSGLTREQISKLEDIGFNYDPWGQYDDKYLKYC</sequence>